<keyword evidence="3" id="KW-0378">Hydrolase</keyword>
<dbReference type="SUPFAM" id="SSF56219">
    <property type="entry name" value="DNase I-like"/>
    <property type="match status" value="1"/>
</dbReference>
<dbReference type="InterPro" id="IPR005135">
    <property type="entry name" value="Endo/exonuclease/phosphatase"/>
</dbReference>
<keyword evidence="3" id="KW-0255">Endonuclease</keyword>
<dbReference type="EMBL" id="JBHSJB010000010">
    <property type="protein sequence ID" value="MFC5054341.1"/>
    <property type="molecule type" value="Genomic_DNA"/>
</dbReference>
<keyword evidence="3" id="KW-0540">Nuclease</keyword>
<gene>
    <name evidence="3" type="ORF">ACFPFM_11300</name>
</gene>
<dbReference type="Gene3D" id="3.60.10.10">
    <property type="entry name" value="Endonuclease/exonuclease/phosphatase"/>
    <property type="match status" value="1"/>
</dbReference>
<protein>
    <submittedName>
        <fullName evidence="3">Endonuclease/exonuclease/phosphatase family protein</fullName>
    </submittedName>
</protein>
<dbReference type="Pfam" id="PF03372">
    <property type="entry name" value="Exo_endo_phos"/>
    <property type="match status" value="1"/>
</dbReference>
<evidence type="ECO:0000256" key="1">
    <source>
        <dbReference type="SAM" id="SignalP"/>
    </source>
</evidence>
<keyword evidence="1" id="KW-0732">Signal</keyword>
<dbReference type="PANTHER" id="PTHR42834:SF1">
    <property type="entry name" value="ENDONUCLEASE_EXONUCLEASE_PHOSPHATASE FAMILY PROTEIN (AFU_ORTHOLOGUE AFUA_3G09210)"/>
    <property type="match status" value="1"/>
</dbReference>
<feature type="chain" id="PRO_5045456678" evidence="1">
    <location>
        <begin position="28"/>
        <end position="612"/>
    </location>
</feature>
<comment type="caution">
    <text evidence="3">The sequence shown here is derived from an EMBL/GenBank/DDBJ whole genome shotgun (WGS) entry which is preliminary data.</text>
</comment>
<dbReference type="PANTHER" id="PTHR42834">
    <property type="entry name" value="ENDONUCLEASE/EXONUCLEASE/PHOSPHATASE FAMILY PROTEIN (AFU_ORTHOLOGUE AFUA_3G09210)"/>
    <property type="match status" value="1"/>
</dbReference>
<proteinExistence type="predicted"/>
<evidence type="ECO:0000313" key="3">
    <source>
        <dbReference type="EMBL" id="MFC5054341.1"/>
    </source>
</evidence>
<accession>A0ABV9Y107</accession>
<evidence type="ECO:0000259" key="2">
    <source>
        <dbReference type="Pfam" id="PF03372"/>
    </source>
</evidence>
<evidence type="ECO:0000313" key="4">
    <source>
        <dbReference type="Proteomes" id="UP001595833"/>
    </source>
</evidence>
<dbReference type="InterPro" id="IPR036691">
    <property type="entry name" value="Endo/exonu/phosph_ase_sf"/>
</dbReference>
<dbReference type="RefSeq" id="WP_344041656.1">
    <property type="nucleotide sequence ID" value="NZ_BAAAKE010000029.1"/>
</dbReference>
<reference evidence="4" key="1">
    <citation type="journal article" date="2019" name="Int. J. Syst. Evol. Microbiol.">
        <title>The Global Catalogue of Microorganisms (GCM) 10K type strain sequencing project: providing services to taxonomists for standard genome sequencing and annotation.</title>
        <authorList>
            <consortium name="The Broad Institute Genomics Platform"/>
            <consortium name="The Broad Institute Genome Sequencing Center for Infectious Disease"/>
            <person name="Wu L."/>
            <person name="Ma J."/>
        </authorList>
    </citation>
    <scope>NUCLEOTIDE SEQUENCE [LARGE SCALE GENOMIC DNA]</scope>
    <source>
        <strain evidence="4">KCTC 12848</strain>
    </source>
</reference>
<name>A0ABV9Y107_9PSEU</name>
<feature type="domain" description="Endonuclease/exonuclease/phosphatase" evidence="2">
    <location>
        <begin position="312"/>
        <end position="602"/>
    </location>
</feature>
<organism evidence="3 4">
    <name type="scientific">Saccharothrix xinjiangensis</name>
    <dbReference type="NCBI Taxonomy" id="204798"/>
    <lineage>
        <taxon>Bacteria</taxon>
        <taxon>Bacillati</taxon>
        <taxon>Actinomycetota</taxon>
        <taxon>Actinomycetes</taxon>
        <taxon>Pseudonocardiales</taxon>
        <taxon>Pseudonocardiaceae</taxon>
        <taxon>Saccharothrix</taxon>
    </lineage>
</organism>
<keyword evidence="4" id="KW-1185">Reference proteome</keyword>
<feature type="signal peptide" evidence="1">
    <location>
        <begin position="1"/>
        <end position="27"/>
    </location>
</feature>
<dbReference type="Proteomes" id="UP001595833">
    <property type="component" value="Unassembled WGS sequence"/>
</dbReference>
<sequence>MTPSSCAREAFTVAAALVLLSPSPASASPPQPPLRVDVHDVQGAGHRSPLLGRTVTDVRGVVIATDAYRKTFWMQSTTPDHDPATSEGIQVVVGKVGVKQGDLVSVSGTVQEVRDGEDTAANANLSVTRIGGPASATLLGRHELPEPTSIGRAGRVPPDEVVKDDATGNVEDSPAFDAAGQGLDFYESLEGMSVRVDVPLAVSPTLSSRSGRRVTVVAEDGADATILSSRGALPVREHDANPERLTLTTRLLREAIPADLDVGDRLSPACGVLDYRYGAYEILATCRVAQLPAPHLNRETTSPAQADELAIATFNVENLSAVSPQDKVTELARTITTNLASPGLIVVEEIQDNDGPTDSGVTAADQTWHTLIDGIAAVGGPAYDYRQIDPVDNADGGQRGGNIRVGFLFRTDIGLTFTDRPGGDATTPVRIAPDGALTLSPGRIEPTDSAFTDTRKSLAGEFVFRGTRLVVVANHLSAKRGDDPILGRFQPPRTPSTERRARQTTVLADFARQLFDRDRDARLVLAGDFNDTEYSAPLRTLRDLGLTDLPATLPEAERYTYLYQGNAQILDHVLLSPALTAGRHDYDIVHVNAEFHDQVSDHDPQVVRLHVP</sequence>
<dbReference type="GO" id="GO:0004519">
    <property type="term" value="F:endonuclease activity"/>
    <property type="evidence" value="ECO:0007669"/>
    <property type="project" value="UniProtKB-KW"/>
</dbReference>